<dbReference type="Gene3D" id="3.40.50.1820">
    <property type="entry name" value="alpha/beta hydrolase"/>
    <property type="match status" value="1"/>
</dbReference>
<dbReference type="Pfam" id="PF04083">
    <property type="entry name" value="Abhydro_lipase"/>
    <property type="match status" value="1"/>
</dbReference>
<dbReference type="EMBL" id="JABAYA010000102">
    <property type="protein sequence ID" value="KAF7725199.1"/>
    <property type="molecule type" value="Genomic_DNA"/>
</dbReference>
<feature type="transmembrane region" description="Helical" evidence="1">
    <location>
        <begin position="83"/>
        <end position="102"/>
    </location>
</feature>
<dbReference type="GO" id="GO:0006629">
    <property type="term" value="P:lipid metabolic process"/>
    <property type="evidence" value="ECO:0007669"/>
    <property type="project" value="InterPro"/>
</dbReference>
<evidence type="ECO:0000259" key="2">
    <source>
        <dbReference type="Pfam" id="PF04083"/>
    </source>
</evidence>
<dbReference type="OrthoDB" id="9974421at2759"/>
<dbReference type="InterPro" id="IPR029058">
    <property type="entry name" value="AB_hydrolase_fold"/>
</dbReference>
<dbReference type="SUPFAM" id="SSF53474">
    <property type="entry name" value="alpha/beta-Hydrolases"/>
    <property type="match status" value="1"/>
</dbReference>
<comment type="caution">
    <text evidence="3">The sequence shown here is derived from an EMBL/GenBank/DDBJ whole genome shotgun (WGS) entry which is preliminary data.</text>
</comment>
<keyword evidence="1" id="KW-1133">Transmembrane helix</keyword>
<feature type="domain" description="Partial AB-hydrolase lipase" evidence="2">
    <location>
        <begin position="135"/>
        <end position="191"/>
    </location>
</feature>
<keyword evidence="1" id="KW-0812">Transmembrane</keyword>
<sequence length="490" mass="55740">MDNSGSHAMVTQLEIGKSPYLAASSQATVVDSSIRLFRSSSVDKIEDTDDRQPLIDKQDKNSSIVSRSHTLLDRLALLLQSSISNFLVCVILSILGIVAWAATQWRTLSMDACPSSYQQEEENIHDEEITTDETYYPKRYGYDCQVHRVLTEDGYILIMYRIGKKGSYQQGKRAVLAMHGLLQCSGVFITNEKESLAFALADQGYDVWLGNNRAVATQEHQYLSPNDPQYWDWGLKEIGVYDLSAMVDHIIHQTGQTKIAYIGHSQGAAQGCIGLALRPELAEKLSCFVALAPGVFSGSLTRTFLLDRLIHLNEWTYHLIFGITEFCPVMAPVRRLLPPDLFAYLCYCAFAYVFGWWDHHWIRRRKVKYFQFTARSVSTRLVRDWLDGWGKKGVCMYVDSVTTTTHVHEVPLAVFYGTKDYLVDGARFVQMFETRSSSGNNTFLPMLQLTHVERIEGYEHMDAIWAKDNNLTTYPSLFKVLSAARWEQSH</sequence>
<keyword evidence="4" id="KW-1185">Reference proteome</keyword>
<name>A0A8H7EPA9_9FUNG</name>
<dbReference type="AlphaFoldDB" id="A0A8H7EPA9"/>
<dbReference type="Proteomes" id="UP000605846">
    <property type="component" value="Unassembled WGS sequence"/>
</dbReference>
<protein>
    <recommendedName>
        <fullName evidence="2">Partial AB-hydrolase lipase domain-containing protein</fullName>
    </recommendedName>
</protein>
<evidence type="ECO:0000313" key="4">
    <source>
        <dbReference type="Proteomes" id="UP000605846"/>
    </source>
</evidence>
<accession>A0A8H7EPA9</accession>
<evidence type="ECO:0000313" key="3">
    <source>
        <dbReference type="EMBL" id="KAF7725199.1"/>
    </source>
</evidence>
<proteinExistence type="predicted"/>
<gene>
    <name evidence="3" type="ORF">EC973_000365</name>
</gene>
<reference evidence="3" key="1">
    <citation type="submission" date="2020-01" db="EMBL/GenBank/DDBJ databases">
        <title>Genome Sequencing of Three Apophysomyces-Like Fungal Strains Confirms a Novel Fungal Genus in the Mucoromycota with divergent Burkholderia-like Endosymbiotic Bacteria.</title>
        <authorList>
            <person name="Stajich J.E."/>
            <person name="Macias A.M."/>
            <person name="Carter-House D."/>
            <person name="Lovett B."/>
            <person name="Kasson L.R."/>
            <person name="Berry K."/>
            <person name="Grigoriev I."/>
            <person name="Chang Y."/>
            <person name="Spatafora J."/>
            <person name="Kasson M.T."/>
        </authorList>
    </citation>
    <scope>NUCLEOTIDE SEQUENCE</scope>
    <source>
        <strain evidence="3">NRRL A-21654</strain>
    </source>
</reference>
<evidence type="ECO:0000256" key="1">
    <source>
        <dbReference type="SAM" id="Phobius"/>
    </source>
</evidence>
<dbReference type="PANTHER" id="PTHR11005">
    <property type="entry name" value="LYSOSOMAL ACID LIPASE-RELATED"/>
    <property type="match status" value="1"/>
</dbReference>
<keyword evidence="1" id="KW-0472">Membrane</keyword>
<dbReference type="InterPro" id="IPR006693">
    <property type="entry name" value="AB_hydrolase_lipase"/>
</dbReference>
<organism evidence="3 4">
    <name type="scientific">Apophysomyces ossiformis</name>
    <dbReference type="NCBI Taxonomy" id="679940"/>
    <lineage>
        <taxon>Eukaryota</taxon>
        <taxon>Fungi</taxon>
        <taxon>Fungi incertae sedis</taxon>
        <taxon>Mucoromycota</taxon>
        <taxon>Mucoromycotina</taxon>
        <taxon>Mucoromycetes</taxon>
        <taxon>Mucorales</taxon>
        <taxon>Mucorineae</taxon>
        <taxon>Mucoraceae</taxon>
        <taxon>Apophysomyces</taxon>
    </lineage>
</organism>